<feature type="region of interest" description="Disordered" evidence="1">
    <location>
        <begin position="344"/>
        <end position="380"/>
    </location>
</feature>
<protein>
    <submittedName>
        <fullName evidence="2">Uncharacterized protein</fullName>
    </submittedName>
</protein>
<feature type="compositionally biased region" description="Polar residues" evidence="1">
    <location>
        <begin position="505"/>
        <end position="523"/>
    </location>
</feature>
<feature type="compositionally biased region" description="Low complexity" evidence="1">
    <location>
        <begin position="410"/>
        <end position="428"/>
    </location>
</feature>
<sequence>MSPNTPSASQTPNDSVTTPGRPSANPSFLHTPPPASEGSQSRQSYFPPGSFRSANHNNRTASPDNLTSPGLSLGGSFHSSNTVHSGHSGHSACSYSSGEHGEFLTPPLFQADSDKPPYVPRRGRSGSLSMVNKLKRSQTIAIDTKIKIRRRRRRHRCRHNKLSLDDQQSVSMRSVPCQVAPTAPPGQKELCSAHAGNFVPRVTQQGNTDTYGRLVSSSMPGPSPPVVTRRWSSVEMGAHRFVLKPTQSGRGLGISTEKSSRISQCGIARSLTGHTSRSDQSASLTRRNLMSHPRQAASSRGTAHDEIVKAFRERLAIREIGRDISVSHVKPPLSITLRRASGASMLSNKASDKEDGAGGSSEGTTPRAELRDNPQEGENPVRYLITSDDLESIAEFIAANLQRRKHSRNQSRTSTVSSRNTRPSNSTNGFTPTMSSNLSLAEPSIPSPDVHQFNGRPRRQTGHLQVGRAMLGARHRIDSKKSVHELIWKESRVSTGNCGSDEEPNSSSPLGETSSDLASSPDIQSGRKEHSAVAKYTGDAFDPTNARASISEWSWRLPQNEIPIASSDSDPIDVIPKPARPEQVKGRSRPPLKSVVSTPKERALPRVRPFPRYTASHEQLQDVVSFPPLSTRKATSEWFSPLPAMESSTKLHLTISRSLYDLGVDVNVGPSGSATPNMPITSWVRSAEVSRAPSPGIEFKKDYGFGPMSTDSTRDDGGRRKSVMKPHPKASARIGESSRMGASIGTYSKDRRMSSMSRIQRVRTIDNIHKGEHEIPPRRWRAPSICPPRLSLSQVSVSPGDYEATQDGVEDRMPEILTRLRRSRSGCTDRISIIEAKSPNLPKADRAGIYGTITGTLQRSIAAPCEFDPAEHTCDDCEDQRTPSVDWIG</sequence>
<feature type="region of interest" description="Disordered" evidence="1">
    <location>
        <begin position="698"/>
        <end position="737"/>
    </location>
</feature>
<feature type="compositionally biased region" description="Basic residues" evidence="1">
    <location>
        <begin position="720"/>
        <end position="730"/>
    </location>
</feature>
<evidence type="ECO:0000313" key="3">
    <source>
        <dbReference type="Proteomes" id="UP001285354"/>
    </source>
</evidence>
<accession>A0AAD9SXC5</accession>
<feature type="region of interest" description="Disordered" evidence="1">
    <location>
        <begin position="268"/>
        <end position="304"/>
    </location>
</feature>
<feature type="region of interest" description="Disordered" evidence="1">
    <location>
        <begin position="1"/>
        <end position="132"/>
    </location>
</feature>
<evidence type="ECO:0000313" key="2">
    <source>
        <dbReference type="EMBL" id="KAK2624727.1"/>
    </source>
</evidence>
<dbReference type="AlphaFoldDB" id="A0AAD9SXC5"/>
<feature type="compositionally biased region" description="Polar residues" evidence="1">
    <location>
        <begin position="272"/>
        <end position="288"/>
    </location>
</feature>
<gene>
    <name evidence="2" type="ORF">QTJ16_005920</name>
</gene>
<evidence type="ECO:0000256" key="1">
    <source>
        <dbReference type="SAM" id="MobiDB-lite"/>
    </source>
</evidence>
<reference evidence="2" key="1">
    <citation type="submission" date="2023-06" db="EMBL/GenBank/DDBJ databases">
        <title>Draft genome of Marssonina rosae.</title>
        <authorList>
            <person name="Cheng Q."/>
        </authorList>
    </citation>
    <scope>NUCLEOTIDE SEQUENCE</scope>
    <source>
        <strain evidence="2">R4</strain>
    </source>
</reference>
<feature type="compositionally biased region" description="Polar residues" evidence="1">
    <location>
        <begin position="1"/>
        <end position="28"/>
    </location>
</feature>
<name>A0AAD9SXC5_9HELO</name>
<proteinExistence type="predicted"/>
<feature type="region of interest" description="Disordered" evidence="1">
    <location>
        <begin position="493"/>
        <end position="543"/>
    </location>
</feature>
<dbReference type="Proteomes" id="UP001285354">
    <property type="component" value="Unassembled WGS sequence"/>
</dbReference>
<feature type="compositionally biased region" description="Polar residues" evidence="1">
    <location>
        <begin position="52"/>
        <end position="70"/>
    </location>
</feature>
<comment type="caution">
    <text evidence="2">The sequence shown here is derived from an EMBL/GenBank/DDBJ whole genome shotgun (WGS) entry which is preliminary data.</text>
</comment>
<keyword evidence="3" id="KW-1185">Reference proteome</keyword>
<feature type="region of interest" description="Disordered" evidence="1">
    <location>
        <begin position="403"/>
        <end position="463"/>
    </location>
</feature>
<organism evidence="2 3">
    <name type="scientific">Diplocarpon rosae</name>
    <dbReference type="NCBI Taxonomy" id="946125"/>
    <lineage>
        <taxon>Eukaryota</taxon>
        <taxon>Fungi</taxon>
        <taxon>Dikarya</taxon>
        <taxon>Ascomycota</taxon>
        <taxon>Pezizomycotina</taxon>
        <taxon>Leotiomycetes</taxon>
        <taxon>Helotiales</taxon>
        <taxon>Drepanopezizaceae</taxon>
        <taxon>Diplocarpon</taxon>
    </lineage>
</organism>
<feature type="compositionally biased region" description="Polar residues" evidence="1">
    <location>
        <begin position="429"/>
        <end position="439"/>
    </location>
</feature>
<dbReference type="EMBL" id="JAUBYV010000009">
    <property type="protein sequence ID" value="KAK2624727.1"/>
    <property type="molecule type" value="Genomic_DNA"/>
</dbReference>